<keyword evidence="4" id="KW-1185">Reference proteome</keyword>
<dbReference type="PATRIC" id="fig|1423730.4.peg.247"/>
<accession>A0A0R2ES98</accession>
<dbReference type="OrthoDB" id="9803668at2"/>
<dbReference type="InterPro" id="IPR051319">
    <property type="entry name" value="Oligoribo/pAp-PDE_c-di-AMP_PDE"/>
</dbReference>
<dbReference type="InterPro" id="IPR001667">
    <property type="entry name" value="DDH_dom"/>
</dbReference>
<dbReference type="AlphaFoldDB" id="A0A0R2ES98"/>
<dbReference type="SUPFAM" id="SSF64182">
    <property type="entry name" value="DHH phosphoesterases"/>
    <property type="match status" value="1"/>
</dbReference>
<dbReference type="RefSeq" id="WP_054663612.1">
    <property type="nucleotide sequence ID" value="NZ_AYZJ01000077.1"/>
</dbReference>
<dbReference type="GO" id="GO:0003676">
    <property type="term" value="F:nucleic acid binding"/>
    <property type="evidence" value="ECO:0007669"/>
    <property type="project" value="InterPro"/>
</dbReference>
<dbReference type="Gene3D" id="3.90.1640.10">
    <property type="entry name" value="inorganic pyrophosphatase (n-terminal core)"/>
    <property type="match status" value="1"/>
</dbReference>
<dbReference type="Gene3D" id="3.10.310.30">
    <property type="match status" value="1"/>
</dbReference>
<comment type="caution">
    <text evidence="3">The sequence shown here is derived from an EMBL/GenBank/DDBJ whole genome shotgun (WGS) entry which is preliminary data.</text>
</comment>
<dbReference type="Pfam" id="PF01368">
    <property type="entry name" value="DHH"/>
    <property type="match status" value="1"/>
</dbReference>
<evidence type="ECO:0000259" key="1">
    <source>
        <dbReference type="Pfam" id="PF01368"/>
    </source>
</evidence>
<sequence>MQATIDQIIAALKAADTIIIHRHQNPDPDAFGSQGGLAAALTAAYPEKTVLKAGEPDAGLAWITTPDLVPAEAYANAVVVVIDTSNLPRIAGAHWQDGKQLIKIDHHPDREPFGDLSFVNPKASSCSEIVADMIAASPDLQLTKSVAAMLYAGIIGDTGRFLYDLTTPHTHEVAADLMRTGIDAPAIGRAESDYSPAIAHLEAYALGNMQVSPHGAGSLFVTQKVIEELQLQHGEAQAAVATVGKLTTVQSWVMFTERADGQWRVELRSKNWPINQLAVKHGGGGHPLASGAVAKNLEECQQIIQELDALNAQHQG</sequence>
<feature type="domain" description="DDH" evidence="1">
    <location>
        <begin position="18"/>
        <end position="154"/>
    </location>
</feature>
<name>A0A0R2ES98_9LACO</name>
<protein>
    <submittedName>
        <fullName evidence="3">Phosphoesterase, DHH family protein</fullName>
    </submittedName>
</protein>
<reference evidence="3 4" key="1">
    <citation type="journal article" date="2015" name="Genome Announc.">
        <title>Expanding the biotechnology potential of lactobacilli through comparative genomics of 213 strains and associated genera.</title>
        <authorList>
            <person name="Sun Z."/>
            <person name="Harris H.M."/>
            <person name="McCann A."/>
            <person name="Guo C."/>
            <person name="Argimon S."/>
            <person name="Zhang W."/>
            <person name="Yang X."/>
            <person name="Jeffery I.B."/>
            <person name="Cooney J.C."/>
            <person name="Kagawa T.F."/>
            <person name="Liu W."/>
            <person name="Song Y."/>
            <person name="Salvetti E."/>
            <person name="Wrobel A."/>
            <person name="Rasinkangas P."/>
            <person name="Parkhill J."/>
            <person name="Rea M.C."/>
            <person name="O'Sullivan O."/>
            <person name="Ritari J."/>
            <person name="Douillard F.P."/>
            <person name="Paul Ross R."/>
            <person name="Yang R."/>
            <person name="Briner A.E."/>
            <person name="Felis G.E."/>
            <person name="de Vos W.M."/>
            <person name="Barrangou R."/>
            <person name="Klaenhammer T.R."/>
            <person name="Caufield P.W."/>
            <person name="Cui Y."/>
            <person name="Zhang H."/>
            <person name="O'Toole P.W."/>
        </authorList>
    </citation>
    <scope>NUCLEOTIDE SEQUENCE [LARGE SCALE GENOMIC DNA]</scope>
    <source>
        <strain evidence="3 4">DSM 22697</strain>
    </source>
</reference>
<organism evidence="3 4">
    <name type="scientific">Lacticaseibacillus camelliae DSM 22697 = JCM 13995</name>
    <dbReference type="NCBI Taxonomy" id="1423730"/>
    <lineage>
        <taxon>Bacteria</taxon>
        <taxon>Bacillati</taxon>
        <taxon>Bacillota</taxon>
        <taxon>Bacilli</taxon>
        <taxon>Lactobacillales</taxon>
        <taxon>Lactobacillaceae</taxon>
        <taxon>Lacticaseibacillus</taxon>
    </lineage>
</organism>
<evidence type="ECO:0000259" key="2">
    <source>
        <dbReference type="Pfam" id="PF02272"/>
    </source>
</evidence>
<dbReference type="InterPro" id="IPR003156">
    <property type="entry name" value="DHHA1_dom"/>
</dbReference>
<dbReference type="Proteomes" id="UP000050865">
    <property type="component" value="Unassembled WGS sequence"/>
</dbReference>
<proteinExistence type="predicted"/>
<dbReference type="EMBL" id="AYZJ01000077">
    <property type="protein sequence ID" value="KRN19136.1"/>
    <property type="molecule type" value="Genomic_DNA"/>
</dbReference>
<dbReference type="InterPro" id="IPR038763">
    <property type="entry name" value="DHH_sf"/>
</dbReference>
<dbReference type="PANTHER" id="PTHR47618">
    <property type="entry name" value="BIFUNCTIONAL OLIGORIBONUCLEASE AND PAP PHOSPHATASE NRNA"/>
    <property type="match status" value="1"/>
</dbReference>
<dbReference type="PANTHER" id="PTHR47618:SF1">
    <property type="entry name" value="BIFUNCTIONAL OLIGORIBONUCLEASE AND PAP PHOSPHATASE NRNA"/>
    <property type="match status" value="1"/>
</dbReference>
<dbReference type="STRING" id="1423730.FC75_GL000235"/>
<evidence type="ECO:0000313" key="4">
    <source>
        <dbReference type="Proteomes" id="UP000050865"/>
    </source>
</evidence>
<gene>
    <name evidence="3" type="ORF">FC75_GL000235</name>
</gene>
<dbReference type="Pfam" id="PF02272">
    <property type="entry name" value="DHHA1"/>
    <property type="match status" value="1"/>
</dbReference>
<evidence type="ECO:0000313" key="3">
    <source>
        <dbReference type="EMBL" id="KRN19136.1"/>
    </source>
</evidence>
<feature type="domain" description="DHHA1" evidence="2">
    <location>
        <begin position="228"/>
        <end position="310"/>
    </location>
</feature>